<evidence type="ECO:0000256" key="4">
    <source>
        <dbReference type="ARBA" id="ARBA00023015"/>
    </source>
</evidence>
<reference evidence="9" key="1">
    <citation type="journal article" date="2014" name="Int. J. Syst. Evol. Microbiol.">
        <title>Complete genome sequence of Corynebacterium casei LMG S-19264T (=DSM 44701T), isolated from a smear-ripened cheese.</title>
        <authorList>
            <consortium name="US DOE Joint Genome Institute (JGI-PGF)"/>
            <person name="Walter F."/>
            <person name="Albersmeier A."/>
            <person name="Kalinowski J."/>
            <person name="Ruckert C."/>
        </authorList>
    </citation>
    <scope>NUCLEOTIDE SEQUENCE</scope>
    <source>
        <strain evidence="9">VKM B-2347</strain>
    </source>
</reference>
<dbReference type="InterPro" id="IPR003593">
    <property type="entry name" value="AAA+_ATPase"/>
</dbReference>
<dbReference type="GO" id="GO:0006355">
    <property type="term" value="P:regulation of DNA-templated transcription"/>
    <property type="evidence" value="ECO:0007669"/>
    <property type="project" value="InterPro"/>
</dbReference>
<dbReference type="Pfam" id="PF00158">
    <property type="entry name" value="Sigma54_activat"/>
    <property type="match status" value="1"/>
</dbReference>
<evidence type="ECO:0000256" key="1">
    <source>
        <dbReference type="ARBA" id="ARBA00022741"/>
    </source>
</evidence>
<dbReference type="PANTHER" id="PTHR32071">
    <property type="entry name" value="TRANSCRIPTIONAL REGULATORY PROTEIN"/>
    <property type="match status" value="1"/>
</dbReference>
<keyword evidence="5" id="KW-0238">DNA-binding</keyword>
<evidence type="ECO:0000313" key="10">
    <source>
        <dbReference type="Proteomes" id="UP001143372"/>
    </source>
</evidence>
<dbReference type="Pfam" id="PF25601">
    <property type="entry name" value="AAA_lid_14"/>
    <property type="match status" value="1"/>
</dbReference>
<dbReference type="GO" id="GO:0000160">
    <property type="term" value="P:phosphorelay signal transduction system"/>
    <property type="evidence" value="ECO:0007669"/>
    <property type="project" value="UniProtKB-KW"/>
</dbReference>
<dbReference type="Pfam" id="PF01590">
    <property type="entry name" value="GAF"/>
    <property type="match status" value="1"/>
</dbReference>
<dbReference type="GO" id="GO:0005524">
    <property type="term" value="F:ATP binding"/>
    <property type="evidence" value="ECO:0007669"/>
    <property type="project" value="UniProtKB-KW"/>
</dbReference>
<dbReference type="SUPFAM" id="SSF46689">
    <property type="entry name" value="Homeodomain-like"/>
    <property type="match status" value="1"/>
</dbReference>
<dbReference type="PROSITE" id="PS50045">
    <property type="entry name" value="SIGMA54_INTERACT_4"/>
    <property type="match status" value="1"/>
</dbReference>
<proteinExistence type="predicted"/>
<organism evidence="9 10">
    <name type="scientific">Hansschlegelia plantiphila</name>
    <dbReference type="NCBI Taxonomy" id="374655"/>
    <lineage>
        <taxon>Bacteria</taxon>
        <taxon>Pseudomonadati</taxon>
        <taxon>Pseudomonadota</taxon>
        <taxon>Alphaproteobacteria</taxon>
        <taxon>Hyphomicrobiales</taxon>
        <taxon>Methylopilaceae</taxon>
        <taxon>Hansschlegelia</taxon>
    </lineage>
</organism>
<dbReference type="Gene3D" id="1.10.8.60">
    <property type="match status" value="1"/>
</dbReference>
<dbReference type="RefSeq" id="WP_271168551.1">
    <property type="nucleotide sequence ID" value="NZ_BSFI01000008.1"/>
</dbReference>
<protein>
    <submittedName>
        <fullName evidence="9">Sigma-54-dependent Fis family transcriptional regulator</fullName>
    </submittedName>
</protein>
<dbReference type="SUPFAM" id="SSF52540">
    <property type="entry name" value="P-loop containing nucleoside triphosphate hydrolases"/>
    <property type="match status" value="1"/>
</dbReference>
<dbReference type="InterPro" id="IPR027417">
    <property type="entry name" value="P-loop_NTPase"/>
</dbReference>
<reference evidence="9" key="2">
    <citation type="submission" date="2023-01" db="EMBL/GenBank/DDBJ databases">
        <authorList>
            <person name="Sun Q."/>
            <person name="Evtushenko L."/>
        </authorList>
    </citation>
    <scope>NUCLEOTIDE SEQUENCE</scope>
    <source>
        <strain evidence="9">VKM B-2347</strain>
    </source>
</reference>
<keyword evidence="2" id="KW-0067">ATP-binding</keyword>
<dbReference type="Gene3D" id="3.30.450.40">
    <property type="match status" value="1"/>
</dbReference>
<dbReference type="FunFam" id="3.40.50.300:FF:000006">
    <property type="entry name" value="DNA-binding transcriptional regulator NtrC"/>
    <property type="match status" value="1"/>
</dbReference>
<evidence type="ECO:0000256" key="3">
    <source>
        <dbReference type="ARBA" id="ARBA00023012"/>
    </source>
</evidence>
<evidence type="ECO:0000256" key="5">
    <source>
        <dbReference type="ARBA" id="ARBA00023125"/>
    </source>
</evidence>
<accession>A0A9W6MVB7</accession>
<dbReference type="InterPro" id="IPR002197">
    <property type="entry name" value="HTH_Fis"/>
</dbReference>
<name>A0A9W6MVB7_9HYPH</name>
<dbReference type="PANTHER" id="PTHR32071:SF77">
    <property type="entry name" value="TRANSCRIPTIONAL REGULATORY PROTEIN"/>
    <property type="match status" value="1"/>
</dbReference>
<evidence type="ECO:0000256" key="7">
    <source>
        <dbReference type="ARBA" id="ARBA00023163"/>
    </source>
</evidence>
<dbReference type="InterPro" id="IPR002078">
    <property type="entry name" value="Sigma_54_int"/>
</dbReference>
<dbReference type="InterPro" id="IPR009057">
    <property type="entry name" value="Homeodomain-like_sf"/>
</dbReference>
<dbReference type="Gene3D" id="1.10.10.60">
    <property type="entry name" value="Homeodomain-like"/>
    <property type="match status" value="1"/>
</dbReference>
<dbReference type="PROSITE" id="PS00675">
    <property type="entry name" value="SIGMA54_INTERACT_1"/>
    <property type="match status" value="1"/>
</dbReference>
<dbReference type="InterPro" id="IPR025662">
    <property type="entry name" value="Sigma_54_int_dom_ATP-bd_1"/>
</dbReference>
<evidence type="ECO:0000313" key="9">
    <source>
        <dbReference type="EMBL" id="GLK68304.1"/>
    </source>
</evidence>
<comment type="caution">
    <text evidence="9">The sequence shown here is derived from an EMBL/GenBank/DDBJ whole genome shotgun (WGS) entry which is preliminary data.</text>
</comment>
<keyword evidence="4" id="KW-0805">Transcription regulation</keyword>
<dbReference type="InterPro" id="IPR003018">
    <property type="entry name" value="GAF"/>
</dbReference>
<keyword evidence="10" id="KW-1185">Reference proteome</keyword>
<sequence length="640" mass="69555">MADVSSLAATHVPTDASAVGDLISLQDHRNVAESWRRCVDRYRLNALTKQRVASLTGAELRDHREPFDEILSMVEEEIYQVAEPLSAASFSVSFADMAGVILYYRSDRAAGNYFEVERAGTLWAEGVTGTNGVGTCVVERRPVQVFKSQHFFRDFAHLSCCAAPVVAPDGEMIGVLNFTTGNPDVSEGAFRLACGLVSKVAERLGNQLFRRHFRSNALLASYGPAGSLLLAIDDDHTLVGANPSARRWLSLDAASPRTRSLWDLFDREATPGVLGEGRIRLRRNNEETEFSVLPRPAAEPRAAPARPARRVQPAAEAAGPSVEACLGADPRMQGQLRLLRRVVGSRLPMLILGETGVGKDTLARALHREGGRRDKPFVAFNCAAVPETLIDSELFGYGAGAFTGASREGNPGRLLEADGGTLFLDEIGDMPLGLQTRLLRVLETGEITPLGAGKPRQVDLQVIAATNHDVTRRIAEGRFRADLYHRLAAVVVTLPPLRERADRTALIRRLFDAARGGEDLRLSDEALDALGRYGWPGNVRELKYVLQRAALVCEGPVVTVEDLMLPGAAADRLATSEPDPSLDADTARGAVAVAEKRVIEEALAANHGDVTRSARALKISRATLYRKLRQHQLEPRAPRA</sequence>
<dbReference type="InterPro" id="IPR058031">
    <property type="entry name" value="AAA_lid_NorR"/>
</dbReference>
<dbReference type="PRINTS" id="PR01590">
    <property type="entry name" value="HTHFIS"/>
</dbReference>
<gene>
    <name evidence="9" type="ORF">GCM10008179_19420</name>
</gene>
<dbReference type="SMART" id="SM00382">
    <property type="entry name" value="AAA"/>
    <property type="match status" value="1"/>
</dbReference>
<evidence type="ECO:0000259" key="8">
    <source>
        <dbReference type="PROSITE" id="PS50045"/>
    </source>
</evidence>
<dbReference type="InterPro" id="IPR029016">
    <property type="entry name" value="GAF-like_dom_sf"/>
</dbReference>
<evidence type="ECO:0000256" key="6">
    <source>
        <dbReference type="ARBA" id="ARBA00023159"/>
    </source>
</evidence>
<dbReference type="Proteomes" id="UP001143372">
    <property type="component" value="Unassembled WGS sequence"/>
</dbReference>
<dbReference type="InterPro" id="IPR025943">
    <property type="entry name" value="Sigma_54_int_dom_ATP-bd_2"/>
</dbReference>
<keyword evidence="7" id="KW-0804">Transcription</keyword>
<dbReference type="Pfam" id="PF02954">
    <property type="entry name" value="HTH_8"/>
    <property type="match status" value="1"/>
</dbReference>
<evidence type="ECO:0000256" key="2">
    <source>
        <dbReference type="ARBA" id="ARBA00022840"/>
    </source>
</evidence>
<feature type="domain" description="Sigma-54 factor interaction" evidence="8">
    <location>
        <begin position="325"/>
        <end position="551"/>
    </location>
</feature>
<keyword evidence="6" id="KW-0010">Activator</keyword>
<dbReference type="AlphaFoldDB" id="A0A9W6MVB7"/>
<dbReference type="CDD" id="cd00009">
    <property type="entry name" value="AAA"/>
    <property type="match status" value="1"/>
</dbReference>
<dbReference type="EMBL" id="BSFI01000008">
    <property type="protein sequence ID" value="GLK68304.1"/>
    <property type="molecule type" value="Genomic_DNA"/>
</dbReference>
<dbReference type="GO" id="GO:0043565">
    <property type="term" value="F:sequence-specific DNA binding"/>
    <property type="evidence" value="ECO:0007669"/>
    <property type="project" value="InterPro"/>
</dbReference>
<keyword evidence="3" id="KW-0902">Two-component regulatory system</keyword>
<dbReference type="Gene3D" id="3.40.50.300">
    <property type="entry name" value="P-loop containing nucleotide triphosphate hydrolases"/>
    <property type="match status" value="1"/>
</dbReference>
<keyword evidence="1" id="KW-0547">Nucleotide-binding</keyword>
<dbReference type="PROSITE" id="PS00676">
    <property type="entry name" value="SIGMA54_INTERACT_2"/>
    <property type="match status" value="1"/>
</dbReference>